<evidence type="ECO:0000256" key="3">
    <source>
        <dbReference type="ARBA" id="ARBA00023204"/>
    </source>
</evidence>
<evidence type="ECO:0000256" key="5">
    <source>
        <dbReference type="ARBA" id="ARBA00044757"/>
    </source>
</evidence>
<feature type="region of interest" description="Disordered" evidence="6">
    <location>
        <begin position="642"/>
        <end position="690"/>
    </location>
</feature>
<feature type="region of interest" description="Disordered" evidence="6">
    <location>
        <begin position="722"/>
        <end position="881"/>
    </location>
</feature>
<dbReference type="InterPro" id="IPR008984">
    <property type="entry name" value="SMAD_FHA_dom_sf"/>
</dbReference>
<dbReference type="SUPFAM" id="SSF49879">
    <property type="entry name" value="SMAD/FHA domain"/>
    <property type="match status" value="1"/>
</dbReference>
<dbReference type="GO" id="GO:0030870">
    <property type="term" value="C:Mre11 complex"/>
    <property type="evidence" value="ECO:0007669"/>
    <property type="project" value="InterPro"/>
</dbReference>
<feature type="compositionally biased region" description="Basic and acidic residues" evidence="6">
    <location>
        <begin position="652"/>
        <end position="667"/>
    </location>
</feature>
<dbReference type="SMART" id="SM00240">
    <property type="entry name" value="FHA"/>
    <property type="match status" value="1"/>
</dbReference>
<dbReference type="Proteomes" id="UP000294847">
    <property type="component" value="Chromosome 1"/>
</dbReference>
<comment type="similarity">
    <text evidence="5">Belongs to the Nibrin family.</text>
</comment>
<feature type="compositionally biased region" description="Low complexity" evidence="6">
    <location>
        <begin position="383"/>
        <end position="410"/>
    </location>
</feature>
<feature type="compositionally biased region" description="Low complexity" evidence="6">
    <location>
        <begin position="803"/>
        <end position="835"/>
    </location>
</feature>
<dbReference type="PROSITE" id="PS50006">
    <property type="entry name" value="FHA_DOMAIN"/>
    <property type="match status" value="1"/>
</dbReference>
<organism evidence="7 8">
    <name type="scientific">Pyricularia oryzae</name>
    <name type="common">Rice blast fungus</name>
    <name type="synonym">Magnaporthe oryzae</name>
    <dbReference type="NCBI Taxonomy" id="318829"/>
    <lineage>
        <taxon>Eukaryota</taxon>
        <taxon>Fungi</taxon>
        <taxon>Dikarya</taxon>
        <taxon>Ascomycota</taxon>
        <taxon>Pezizomycotina</taxon>
        <taxon>Sordariomycetes</taxon>
        <taxon>Sordariomycetidae</taxon>
        <taxon>Magnaporthales</taxon>
        <taxon>Pyriculariaceae</taxon>
        <taxon>Pyricularia</taxon>
    </lineage>
</organism>
<dbReference type="Gene3D" id="3.40.50.10980">
    <property type="entry name" value="Nibrin, BRCT2 domain"/>
    <property type="match status" value="1"/>
</dbReference>
<feature type="compositionally biased region" description="Low complexity" evidence="6">
    <location>
        <begin position="568"/>
        <end position="582"/>
    </location>
</feature>
<feature type="region of interest" description="Disordered" evidence="6">
    <location>
        <begin position="375"/>
        <end position="593"/>
    </location>
</feature>
<dbReference type="PANTHER" id="PTHR12162">
    <property type="entry name" value="NIBRIN-RELATED"/>
    <property type="match status" value="1"/>
</dbReference>
<evidence type="ECO:0000256" key="1">
    <source>
        <dbReference type="ARBA" id="ARBA00004123"/>
    </source>
</evidence>
<dbReference type="PANTHER" id="PTHR12162:SF0">
    <property type="entry name" value="NIBRIN"/>
    <property type="match status" value="1"/>
</dbReference>
<dbReference type="EMBL" id="CP034204">
    <property type="protein sequence ID" value="QBZ54520.1"/>
    <property type="molecule type" value="Genomic_DNA"/>
</dbReference>
<feature type="compositionally biased region" description="Polar residues" evidence="6">
    <location>
        <begin position="741"/>
        <end position="754"/>
    </location>
</feature>
<dbReference type="GO" id="GO:0003684">
    <property type="term" value="F:damaged DNA binding"/>
    <property type="evidence" value="ECO:0007669"/>
    <property type="project" value="TreeGrafter"/>
</dbReference>
<accession>A0A4P7N3L7</accession>
<protein>
    <submittedName>
        <fullName evidence="7">Uncharacterized protein</fullName>
    </submittedName>
</protein>
<dbReference type="InterPro" id="IPR043014">
    <property type="entry name" value="Nibrin_BRCT2_sf"/>
</dbReference>
<dbReference type="CDD" id="cd22667">
    <property type="entry name" value="FHA_NBN"/>
    <property type="match status" value="1"/>
</dbReference>
<gene>
    <name evidence="7" type="ORF">PoMZ_10219</name>
</gene>
<evidence type="ECO:0000313" key="7">
    <source>
        <dbReference type="EMBL" id="QBZ54520.1"/>
    </source>
</evidence>
<dbReference type="InterPro" id="IPR032429">
    <property type="entry name" value="Nibrin_BRCT2"/>
</dbReference>
<evidence type="ECO:0000256" key="2">
    <source>
        <dbReference type="ARBA" id="ARBA00022763"/>
    </source>
</evidence>
<dbReference type="InterPro" id="IPR040227">
    <property type="entry name" value="Nibrin-rel"/>
</dbReference>
<evidence type="ECO:0000313" key="8">
    <source>
        <dbReference type="Proteomes" id="UP000294847"/>
    </source>
</evidence>
<sequence>MWLLENEGDVFQGRQIWLRPGKKYLLGRGKGDSSSEAGDTIIVADKTISRKHATIEIDAVPEGHGELRASRSKVTIEDLKTKIGTVVNGKQIKGQSFVLSQASNSFKLGHFAKVFRLNWKPVVLTFNFSSREERADPWSKLRESLEQLDIKFISDFDVQHTTHVVHKKRNTPRGLQALINGRYIVTDSFIERIKDATTPGDDGTPSLLEQDFSANWPNPLDHLPPRGDEPSMRPVETYEPDPRRKEIFEGYTFIFYDQTQYENLMPMITNGKGKAMIREVTPFETQPDEFIRYVKEVAGEKGLGEFEDGSEGRGVVVVRFAPKKEGDLRTWFWNFGTEVMKRLDHRMIEASEFLDAILAVQPGMLRRPLEFETTPAETPVEIAPPARATRTTRARTSQTAAAEAATASRQVQQPIADGEGVQAATETRRSPTPPLQMTPPRATRRKGRFRGFDTSDDDEKPPPPEPEPSAPQEEYSQPMFVSQVYESQEPNLVDTMRGTRSTRSGRKRAHSPTPLDEDEEMVDSAPPTTTTNKRRRVEPTQISTSRLRQAVIPESDDDDDAAAIPESPVAAPAPATGPAAEKPTVKTRRGAIDTDVLDAARQRLAETEAKVKKEEERYKVPDDGYSVEQLAEIRKLTLVDEMPVRNPGSGGRTREQDIADGRWDPRWNGRQNFKRFRKATPGGDRAGPRAPVQRILVGYVEEKNKVYGIGDEYWLEDTVTLARKKSQSQGQGSASSATMGGVTTSPVSAQTSNRRAAKGLDSSDDEDDDDLMEMGSRRVEPEEEEQEETVLPRTRKGKAAEKAVSQRSQRQTQTQTATSTAVSSTTQSQRTTRAASGKRAAATSIPNPRPAKKVARAKQIEASDSDDDDDDGGGRFRFGRR</sequence>
<dbReference type="AlphaFoldDB" id="A0A4P7N3L7"/>
<dbReference type="Pfam" id="PF00498">
    <property type="entry name" value="FHA"/>
    <property type="match status" value="1"/>
</dbReference>
<comment type="subcellular location">
    <subcellularLocation>
        <location evidence="1">Nucleus</location>
    </subcellularLocation>
</comment>
<dbReference type="Gene3D" id="2.60.200.20">
    <property type="match status" value="1"/>
</dbReference>
<dbReference type="InterPro" id="IPR000253">
    <property type="entry name" value="FHA_dom"/>
</dbReference>
<name>A0A4P7N3L7_PYROR</name>
<feature type="compositionally biased region" description="Acidic residues" evidence="6">
    <location>
        <begin position="762"/>
        <end position="772"/>
    </location>
</feature>
<feature type="compositionally biased region" description="Low complexity" evidence="6">
    <location>
        <begin position="727"/>
        <end position="737"/>
    </location>
</feature>
<dbReference type="Pfam" id="PF16508">
    <property type="entry name" value="NIBRIN_BRCT_II"/>
    <property type="match status" value="1"/>
</dbReference>
<reference evidence="7 8" key="1">
    <citation type="journal article" date="2019" name="Mol. Biol. Evol.">
        <title>Blast fungal genomes show frequent chromosomal changes, gene gains and losses, and effector gene turnover.</title>
        <authorList>
            <person name="Gomez Luciano L.B."/>
            <person name="Jason Tsai I."/>
            <person name="Chuma I."/>
            <person name="Tosa Y."/>
            <person name="Chen Y.H."/>
            <person name="Li J.Y."/>
            <person name="Li M.Y."/>
            <person name="Jade Lu M.Y."/>
            <person name="Nakayashiki H."/>
            <person name="Li W.H."/>
        </authorList>
    </citation>
    <scope>NUCLEOTIDE SEQUENCE [LARGE SCALE GENOMIC DNA]</scope>
    <source>
        <strain evidence="7">MZ5-1-6</strain>
    </source>
</reference>
<evidence type="ECO:0000256" key="6">
    <source>
        <dbReference type="SAM" id="MobiDB-lite"/>
    </source>
</evidence>
<dbReference type="GO" id="GO:0007095">
    <property type="term" value="P:mitotic G2 DNA damage checkpoint signaling"/>
    <property type="evidence" value="ECO:0007669"/>
    <property type="project" value="InterPro"/>
</dbReference>
<feature type="region of interest" description="Disordered" evidence="6">
    <location>
        <begin position="217"/>
        <end position="238"/>
    </location>
</feature>
<keyword evidence="4" id="KW-0539">Nucleus</keyword>
<proteinExistence type="inferred from homology"/>
<dbReference type="GO" id="GO:0000724">
    <property type="term" value="P:double-strand break repair via homologous recombination"/>
    <property type="evidence" value="ECO:0007669"/>
    <property type="project" value="TreeGrafter"/>
</dbReference>
<keyword evidence="2" id="KW-0227">DNA damage</keyword>
<evidence type="ECO:0000256" key="4">
    <source>
        <dbReference type="ARBA" id="ARBA00023242"/>
    </source>
</evidence>
<keyword evidence="3" id="KW-0234">DNA repair</keyword>